<evidence type="ECO:0000313" key="1">
    <source>
        <dbReference type="EMBL" id="AGO47980.1"/>
    </source>
</evidence>
<reference evidence="2" key="2">
    <citation type="submission" date="2013-03" db="EMBL/GenBank/DDBJ databases">
        <title>The Cellulophaga phages: a novel, diverse, and globally ubiquitous model system.</title>
        <authorList>
            <person name="Holmfeldt K."/>
            <person name="Solonenko N."/>
            <person name="Shah M."/>
            <person name="Corrier K."/>
            <person name="Riemann L."/>
            <person name="VerBerkmoes N.C."/>
            <person name="Sullivan M.B."/>
        </authorList>
    </citation>
    <scope>NUCLEOTIDE SEQUENCE [LARGE SCALE GENOMIC DNA]</scope>
</reference>
<dbReference type="EMBL" id="KC821613">
    <property type="protein sequence ID" value="AGO47980.1"/>
    <property type="molecule type" value="Genomic_DNA"/>
</dbReference>
<dbReference type="RefSeq" id="YP_008240993.1">
    <property type="nucleotide sequence ID" value="NC_021791.1"/>
</dbReference>
<organism evidence="1 2">
    <name type="scientific">Cellulophaga phage phi12:1</name>
    <dbReference type="NCBI Taxonomy" id="1327976"/>
    <lineage>
        <taxon>Viruses</taxon>
        <taxon>Duplodnaviria</taxon>
        <taxon>Heunggongvirae</taxon>
        <taxon>Uroviricota</taxon>
        <taxon>Caudoviricetes</taxon>
        <taxon>Helsingorvirus</taxon>
        <taxon>Helsingorvirus Cba121</taxon>
    </lineage>
</organism>
<dbReference type="Proteomes" id="UP000014714">
    <property type="component" value="Segment"/>
</dbReference>
<accession>R9ZZL6</accession>
<reference evidence="1 2" key="1">
    <citation type="journal article" date="2013" name="Proc. Natl. Acad. Sci. U.S.A.">
        <title>Twelve previously unknown phage genera are ubiquitous in global oceans.</title>
        <authorList>
            <person name="Holmfeldt K."/>
            <person name="Solonenko N."/>
            <person name="Shah M."/>
            <person name="Corrier K."/>
            <person name="Riemann L."/>
            <person name="Verberkmoes N.C."/>
            <person name="Sullivan M.B."/>
        </authorList>
    </citation>
    <scope>NUCLEOTIDE SEQUENCE [LARGE SCALE GENOMIC DNA]</scope>
    <source>
        <strain evidence="1">Phi12:1</strain>
    </source>
</reference>
<protein>
    <submittedName>
        <fullName evidence="1">Uncharacterized protein</fullName>
    </submittedName>
</protein>
<name>R9ZZL6_9CAUD</name>
<dbReference type="KEGG" id="vg:16796764"/>
<dbReference type="GeneID" id="16796764"/>
<keyword evidence="2" id="KW-1185">Reference proteome</keyword>
<gene>
    <name evidence="1" type="ORF">Phi12:1_gp14</name>
</gene>
<proteinExistence type="predicted"/>
<evidence type="ECO:0000313" key="2">
    <source>
        <dbReference type="Proteomes" id="UP000014714"/>
    </source>
</evidence>
<sequence length="58" mass="7015">MKNKRYTLRINFVGSLKWDIIEDYSRFEDCKKEAKELKDETVKYMVIEDKAKNELIVV</sequence>